<dbReference type="RefSeq" id="XP_026759367.2">
    <property type="nucleotide sequence ID" value="XM_026903566.3"/>
</dbReference>
<dbReference type="GO" id="GO:0005739">
    <property type="term" value="C:mitochondrion"/>
    <property type="evidence" value="ECO:0007669"/>
    <property type="project" value="TreeGrafter"/>
</dbReference>
<dbReference type="PANTHER" id="PTHR16056">
    <property type="entry name" value="REGULATOR OF MICROTUBULE DYNAMICS PROTEIN"/>
    <property type="match status" value="1"/>
</dbReference>
<comment type="subcellular location">
    <subcellularLocation>
        <location evidence="1">Cytoplasm</location>
        <location evidence="1">Cytoskeleton</location>
    </subcellularLocation>
</comment>
<evidence type="ECO:0000256" key="8">
    <source>
        <dbReference type="ARBA" id="ARBA00041958"/>
    </source>
</evidence>
<keyword evidence="4" id="KW-0677">Repeat</keyword>
<evidence type="ECO:0000256" key="4">
    <source>
        <dbReference type="ARBA" id="ARBA00022737"/>
    </source>
</evidence>
<dbReference type="KEGG" id="gmw:113518578"/>
<evidence type="ECO:0000256" key="7">
    <source>
        <dbReference type="ARBA" id="ARBA00039966"/>
    </source>
</evidence>
<evidence type="ECO:0000256" key="2">
    <source>
        <dbReference type="ARBA" id="ARBA00011375"/>
    </source>
</evidence>
<dbReference type="SUPFAM" id="SSF48452">
    <property type="entry name" value="TPR-like"/>
    <property type="match status" value="1"/>
</dbReference>
<dbReference type="InParanoid" id="A0A6J1X1E9"/>
<keyword evidence="6" id="KW-0206">Cytoskeleton</keyword>
<keyword evidence="3" id="KW-0963">Cytoplasm</keyword>
<dbReference type="GO" id="GO:0005876">
    <property type="term" value="C:spindle microtubule"/>
    <property type="evidence" value="ECO:0007669"/>
    <property type="project" value="TreeGrafter"/>
</dbReference>
<reference evidence="10" key="1">
    <citation type="submission" date="2025-08" db="UniProtKB">
        <authorList>
            <consortium name="RefSeq"/>
        </authorList>
    </citation>
    <scope>IDENTIFICATION</scope>
    <source>
        <tissue evidence="10">Whole larvae</tissue>
    </source>
</reference>
<protein>
    <recommendedName>
        <fullName evidence="7">Regulator of microtubule dynamics protein 1</fullName>
    </recommendedName>
    <alternativeName>
        <fullName evidence="8">Protein FAM82B</fullName>
    </alternativeName>
</protein>
<dbReference type="AlphaFoldDB" id="A0A6J1X1E9"/>
<keyword evidence="9" id="KW-1185">Reference proteome</keyword>
<dbReference type="PANTHER" id="PTHR16056:SF16">
    <property type="entry name" value="REGULATOR OF MICROTUBULE DYNAMICS PROTEIN 1"/>
    <property type="match status" value="1"/>
</dbReference>
<proteinExistence type="predicted"/>
<name>A0A6J1X1E9_GALME</name>
<gene>
    <name evidence="10" type="primary">LOC113518578</name>
</gene>
<dbReference type="Pfam" id="PF21033">
    <property type="entry name" value="RMD1-3"/>
    <property type="match status" value="1"/>
</dbReference>
<evidence type="ECO:0000256" key="3">
    <source>
        <dbReference type="ARBA" id="ARBA00022490"/>
    </source>
</evidence>
<organism evidence="9 10">
    <name type="scientific">Galleria mellonella</name>
    <name type="common">Greater wax moth</name>
    <dbReference type="NCBI Taxonomy" id="7137"/>
    <lineage>
        <taxon>Eukaryota</taxon>
        <taxon>Metazoa</taxon>
        <taxon>Ecdysozoa</taxon>
        <taxon>Arthropoda</taxon>
        <taxon>Hexapoda</taxon>
        <taxon>Insecta</taxon>
        <taxon>Pterygota</taxon>
        <taxon>Neoptera</taxon>
        <taxon>Endopterygota</taxon>
        <taxon>Lepidoptera</taxon>
        <taxon>Glossata</taxon>
        <taxon>Ditrysia</taxon>
        <taxon>Pyraloidea</taxon>
        <taxon>Pyralidae</taxon>
        <taxon>Galleriinae</taxon>
        <taxon>Galleria</taxon>
    </lineage>
</organism>
<sequence>MIGTANSMVYKKQSDLLTLFNTYDYLFCGSQFTVFVHCRLGYRRLTQLHSIRTKVFVLTSGLSLIWPAKKISGTPAGNKIESPAVLENADKLFESGHFEECYDLLAHCKDNTVDIQWRICRVLYNMSKEPKYDKTYRKELVLKAYKIISEQLVNHQTHFEVQKWYALLLDAKSSYDGIKERIKQLENIRKHMDLAVTLNPSDATTLHMLGEWCYQVAELPWHQRKIAETFFASPPHATYEDALDYFLRAETAQPRFYSLNLLRLGNCYLKLNKEDQAKYYLKLAASYPAKSNDDHRANKEAAELLKKIK</sequence>
<dbReference type="Gene3D" id="1.25.40.10">
    <property type="entry name" value="Tetratricopeptide repeat domain"/>
    <property type="match status" value="1"/>
</dbReference>
<comment type="subunit">
    <text evidence="2">Interacts with microtubules.</text>
</comment>
<evidence type="ECO:0000313" key="10">
    <source>
        <dbReference type="RefSeq" id="XP_026759367.2"/>
    </source>
</evidence>
<dbReference type="GO" id="GO:0097431">
    <property type="term" value="C:mitotic spindle pole"/>
    <property type="evidence" value="ECO:0007669"/>
    <property type="project" value="TreeGrafter"/>
</dbReference>
<evidence type="ECO:0000256" key="5">
    <source>
        <dbReference type="ARBA" id="ARBA00022803"/>
    </source>
</evidence>
<accession>A0A6J1X1E9</accession>
<dbReference type="GeneID" id="113518578"/>
<dbReference type="InterPro" id="IPR049039">
    <property type="entry name" value="RMD1-3_a_helical_rpt"/>
</dbReference>
<dbReference type="Proteomes" id="UP001652740">
    <property type="component" value="Unplaced"/>
</dbReference>
<evidence type="ECO:0000313" key="9">
    <source>
        <dbReference type="Proteomes" id="UP001652740"/>
    </source>
</evidence>
<evidence type="ECO:0000256" key="6">
    <source>
        <dbReference type="ARBA" id="ARBA00023212"/>
    </source>
</evidence>
<evidence type="ECO:0000256" key="1">
    <source>
        <dbReference type="ARBA" id="ARBA00004245"/>
    </source>
</evidence>
<keyword evidence="5" id="KW-0802">TPR repeat</keyword>
<dbReference type="GO" id="GO:0008017">
    <property type="term" value="F:microtubule binding"/>
    <property type="evidence" value="ECO:0007669"/>
    <property type="project" value="TreeGrafter"/>
</dbReference>
<dbReference type="InterPro" id="IPR011990">
    <property type="entry name" value="TPR-like_helical_dom_sf"/>
</dbReference>